<proteinExistence type="predicted"/>
<dbReference type="OrthoDB" id="5149710at2"/>
<keyword evidence="2" id="KW-0812">Transmembrane</keyword>
<name>A0A4Z1E1F6_9MICO</name>
<dbReference type="NCBIfam" id="NF041681">
    <property type="entry name" value="HGxxPAAW"/>
    <property type="match status" value="1"/>
</dbReference>
<protein>
    <submittedName>
        <fullName evidence="3">Uncharacterized protein</fullName>
    </submittedName>
</protein>
<feature type="transmembrane region" description="Helical" evidence="2">
    <location>
        <begin position="30"/>
        <end position="50"/>
    </location>
</feature>
<dbReference type="RefSeq" id="WP_135850107.1">
    <property type="nucleotide sequence ID" value="NZ_RHPJ01000003.1"/>
</dbReference>
<feature type="compositionally biased region" description="Basic and acidic residues" evidence="1">
    <location>
        <begin position="86"/>
        <end position="104"/>
    </location>
</feature>
<evidence type="ECO:0000256" key="2">
    <source>
        <dbReference type="SAM" id="Phobius"/>
    </source>
</evidence>
<dbReference type="EMBL" id="RHPJ01000003">
    <property type="protein sequence ID" value="TGO04522.1"/>
    <property type="molecule type" value="Genomic_DNA"/>
</dbReference>
<accession>A0A4Z1E1F6</accession>
<feature type="transmembrane region" description="Helical" evidence="2">
    <location>
        <begin position="56"/>
        <end position="74"/>
    </location>
</feature>
<dbReference type="Proteomes" id="UP000297318">
    <property type="component" value="Unassembled WGS sequence"/>
</dbReference>
<keyword evidence="2" id="KW-0472">Membrane</keyword>
<organism evidence="3 4">
    <name type="scientific">Serinibacter arcticus</name>
    <dbReference type="NCBI Taxonomy" id="1655435"/>
    <lineage>
        <taxon>Bacteria</taxon>
        <taxon>Bacillati</taxon>
        <taxon>Actinomycetota</taxon>
        <taxon>Actinomycetes</taxon>
        <taxon>Micrococcales</taxon>
        <taxon>Beutenbergiaceae</taxon>
        <taxon>Serinibacter</taxon>
    </lineage>
</organism>
<comment type="caution">
    <text evidence="3">The sequence shown here is derived from an EMBL/GenBank/DDBJ whole genome shotgun (WGS) entry which is preliminary data.</text>
</comment>
<evidence type="ECO:0000256" key="1">
    <source>
        <dbReference type="SAM" id="MobiDB-lite"/>
    </source>
</evidence>
<evidence type="ECO:0000313" key="3">
    <source>
        <dbReference type="EMBL" id="TGO04522.1"/>
    </source>
</evidence>
<dbReference type="AlphaFoldDB" id="A0A4Z1E1F6"/>
<sequence>MAHRDLVLIHPEGDKLPPASPFHNEGRTPAGWLVCYGLMIGSAILGAGMIAAIMPLVWAGGIVIALVLVAGVALRAAGLGQPAPEPADHAKAGEAKAEHAEAEHSSTSPRSKGRNGGADLTNASR</sequence>
<reference evidence="3 4" key="1">
    <citation type="submission" date="2018-11" db="EMBL/GenBank/DDBJ databases">
        <title>Complete genome sequencing of the Actinobacteria Serinibacter sp. K3-2.</title>
        <authorList>
            <person name="Rakitin A.L."/>
            <person name="Beletsky A.V."/>
            <person name="Mardanov A.V."/>
            <person name="Ravin N.V."/>
            <person name="Gromova A.S."/>
            <person name="Filippova S.N."/>
            <person name="Gal'Chenko V.F."/>
        </authorList>
    </citation>
    <scope>NUCLEOTIDE SEQUENCE [LARGE SCALE GENOMIC DNA]</scope>
    <source>
        <strain evidence="3 4">K3-2</strain>
    </source>
</reference>
<feature type="region of interest" description="Disordered" evidence="1">
    <location>
        <begin position="80"/>
        <end position="125"/>
    </location>
</feature>
<evidence type="ECO:0000313" key="4">
    <source>
        <dbReference type="Proteomes" id="UP000297318"/>
    </source>
</evidence>
<keyword evidence="2" id="KW-1133">Transmembrane helix</keyword>
<keyword evidence="4" id="KW-1185">Reference proteome</keyword>
<gene>
    <name evidence="3" type="ORF">SERN_2115</name>
</gene>